<reference evidence="1" key="1">
    <citation type="journal article" date="2019" name="bioRxiv">
        <title>The Genome of the Zebra Mussel, Dreissena polymorpha: A Resource for Invasive Species Research.</title>
        <authorList>
            <person name="McCartney M.A."/>
            <person name="Auch B."/>
            <person name="Kono T."/>
            <person name="Mallez S."/>
            <person name="Zhang Y."/>
            <person name="Obille A."/>
            <person name="Becker A."/>
            <person name="Abrahante J.E."/>
            <person name="Garbe J."/>
            <person name="Badalamenti J.P."/>
            <person name="Herman A."/>
            <person name="Mangelson H."/>
            <person name="Liachko I."/>
            <person name="Sullivan S."/>
            <person name="Sone E.D."/>
            <person name="Koren S."/>
            <person name="Silverstein K.A.T."/>
            <person name="Beckman K.B."/>
            <person name="Gohl D.M."/>
        </authorList>
    </citation>
    <scope>NUCLEOTIDE SEQUENCE</scope>
    <source>
        <strain evidence="1">Duluth1</strain>
        <tissue evidence="1">Whole animal</tissue>
    </source>
</reference>
<organism evidence="1 2">
    <name type="scientific">Dreissena polymorpha</name>
    <name type="common">Zebra mussel</name>
    <name type="synonym">Mytilus polymorpha</name>
    <dbReference type="NCBI Taxonomy" id="45954"/>
    <lineage>
        <taxon>Eukaryota</taxon>
        <taxon>Metazoa</taxon>
        <taxon>Spiralia</taxon>
        <taxon>Lophotrochozoa</taxon>
        <taxon>Mollusca</taxon>
        <taxon>Bivalvia</taxon>
        <taxon>Autobranchia</taxon>
        <taxon>Heteroconchia</taxon>
        <taxon>Euheterodonta</taxon>
        <taxon>Imparidentia</taxon>
        <taxon>Neoheterodontei</taxon>
        <taxon>Myida</taxon>
        <taxon>Dreissenoidea</taxon>
        <taxon>Dreissenidae</taxon>
        <taxon>Dreissena</taxon>
    </lineage>
</organism>
<protein>
    <submittedName>
        <fullName evidence="1">Uncharacterized protein</fullName>
    </submittedName>
</protein>
<gene>
    <name evidence="1" type="ORF">DPMN_180597</name>
</gene>
<keyword evidence="2" id="KW-1185">Reference proteome</keyword>
<evidence type="ECO:0000313" key="2">
    <source>
        <dbReference type="Proteomes" id="UP000828390"/>
    </source>
</evidence>
<name>A0A9D4IPI2_DREPO</name>
<accession>A0A9D4IPI2</accession>
<sequence>MFSPGQPAHGMYPVHYHAMAQGAQPMPYQVVTQVPVSLGGQGQLTNQVNQP</sequence>
<dbReference type="Proteomes" id="UP000828390">
    <property type="component" value="Unassembled WGS sequence"/>
</dbReference>
<reference evidence="1" key="2">
    <citation type="submission" date="2020-11" db="EMBL/GenBank/DDBJ databases">
        <authorList>
            <person name="McCartney M.A."/>
            <person name="Auch B."/>
            <person name="Kono T."/>
            <person name="Mallez S."/>
            <person name="Becker A."/>
            <person name="Gohl D.M."/>
            <person name="Silverstein K.A.T."/>
            <person name="Koren S."/>
            <person name="Bechman K.B."/>
            <person name="Herman A."/>
            <person name="Abrahante J.E."/>
            <person name="Garbe J."/>
        </authorList>
    </citation>
    <scope>NUCLEOTIDE SEQUENCE</scope>
    <source>
        <strain evidence="1">Duluth1</strain>
        <tissue evidence="1">Whole animal</tissue>
    </source>
</reference>
<evidence type="ECO:0000313" key="1">
    <source>
        <dbReference type="EMBL" id="KAH3779118.1"/>
    </source>
</evidence>
<dbReference type="AlphaFoldDB" id="A0A9D4IPI2"/>
<comment type="caution">
    <text evidence="1">The sequence shown here is derived from an EMBL/GenBank/DDBJ whole genome shotgun (WGS) entry which is preliminary data.</text>
</comment>
<dbReference type="EMBL" id="JAIWYP010000009">
    <property type="protein sequence ID" value="KAH3779118.1"/>
    <property type="molecule type" value="Genomic_DNA"/>
</dbReference>
<proteinExistence type="predicted"/>